<dbReference type="GO" id="GO:0005634">
    <property type="term" value="C:nucleus"/>
    <property type="evidence" value="ECO:0007669"/>
    <property type="project" value="TreeGrafter"/>
</dbReference>
<feature type="domain" description="RRM" evidence="4">
    <location>
        <begin position="10"/>
        <end position="85"/>
    </location>
</feature>
<dbReference type="EMBL" id="SPOF01000026">
    <property type="protein sequence ID" value="TIB11090.1"/>
    <property type="molecule type" value="Genomic_DNA"/>
</dbReference>
<protein>
    <recommendedName>
        <fullName evidence="4">RRM domain-containing protein</fullName>
    </recommendedName>
</protein>
<evidence type="ECO:0000259" key="4">
    <source>
        <dbReference type="PROSITE" id="PS50102"/>
    </source>
</evidence>
<dbReference type="AlphaFoldDB" id="A0A4T0H6U2"/>
<feature type="compositionally biased region" description="Polar residues" evidence="3">
    <location>
        <begin position="526"/>
        <end position="535"/>
    </location>
</feature>
<proteinExistence type="predicted"/>
<dbReference type="PROSITE" id="PS50102">
    <property type="entry name" value="RRM"/>
    <property type="match status" value="2"/>
</dbReference>
<dbReference type="InterPro" id="IPR035979">
    <property type="entry name" value="RBD_domain_sf"/>
</dbReference>
<evidence type="ECO:0000256" key="3">
    <source>
        <dbReference type="SAM" id="MobiDB-lite"/>
    </source>
</evidence>
<dbReference type="CDD" id="cd00590">
    <property type="entry name" value="RRM_SF"/>
    <property type="match status" value="3"/>
</dbReference>
<feature type="compositionally biased region" description="Polar residues" evidence="3">
    <location>
        <begin position="475"/>
        <end position="515"/>
    </location>
</feature>
<feature type="domain" description="RRM" evidence="4">
    <location>
        <begin position="104"/>
        <end position="181"/>
    </location>
</feature>
<feature type="compositionally biased region" description="Basic and acidic residues" evidence="3">
    <location>
        <begin position="456"/>
        <end position="467"/>
    </location>
</feature>
<evidence type="ECO:0000256" key="2">
    <source>
        <dbReference type="PROSITE-ProRule" id="PRU00176"/>
    </source>
</evidence>
<dbReference type="InterPro" id="IPR012677">
    <property type="entry name" value="Nucleotide-bd_a/b_plait_sf"/>
</dbReference>
<dbReference type="GO" id="GO:0003729">
    <property type="term" value="F:mRNA binding"/>
    <property type="evidence" value="ECO:0007669"/>
    <property type="project" value="TreeGrafter"/>
</dbReference>
<dbReference type="PANTHER" id="PTHR48025:SF1">
    <property type="entry name" value="RRM DOMAIN-CONTAINING PROTEIN"/>
    <property type="match status" value="1"/>
</dbReference>
<dbReference type="Gene3D" id="3.30.70.330">
    <property type="match status" value="3"/>
</dbReference>
<accession>A0A4T0H6U2</accession>
<dbReference type="SMART" id="SM00360">
    <property type="entry name" value="RRM"/>
    <property type="match status" value="3"/>
</dbReference>
<name>A0A4T0H6U2_WALIC</name>
<keyword evidence="1 2" id="KW-0694">RNA-binding</keyword>
<dbReference type="SUPFAM" id="SSF54928">
    <property type="entry name" value="RNA-binding domain, RBD"/>
    <property type="match status" value="2"/>
</dbReference>
<dbReference type="InterPro" id="IPR050502">
    <property type="entry name" value="Euk_RNA-bind_prot"/>
</dbReference>
<sequence length="535" mass="58926">MAYQNIEADRTIRVEGINRLISDETFYELFSNVGLVDSVSMHFSRGAKSGYALVVFNRNCDAMRASAMNGAVRCNATLQIKYEGDLATFDASQKMIESDSNDRKNLYVLNIPLDMTSDEFRELFIPYGVVTHAVILAMLDTSSRRRGFVDMSTPQEAADALNHLNGAAIRTYTIEVSYALIQRSGFDDRVKASRSLKHRVPVLSSRAAKEPTSVPSDANVFPLNTRKSLMDGSLASDFMSRSYSQPQADVNHGFNPYVSAFAPHAPSNSAPYASQVVSHEVLEKLNYVDDSIQTNHICLVIKNLPITIVKSDSGLRSFIQSLGPVEPFTGNMFALPDSLVASAIVTFVSPSDAALVMHAINGKYIGGNKIEVTHTTNSPNKLQDVGWGCGPLQAHDNNTKQRRFFSEQQPLKIPAIGESPRFFSAPHDRFNFAPVPQTKGAIGEERNSSNSSLESLLERANLDDAKRRQPHSPETGENSFNDNSVSTNEVATPNSSSKQLNIQSSPLSEVSMSKNSAEKENFRIINRQSQRFPID</sequence>
<dbReference type="Proteomes" id="UP000306954">
    <property type="component" value="Unassembled WGS sequence"/>
</dbReference>
<dbReference type="InterPro" id="IPR000504">
    <property type="entry name" value="RRM_dom"/>
</dbReference>
<dbReference type="PANTHER" id="PTHR48025">
    <property type="entry name" value="OS02G0815200 PROTEIN"/>
    <property type="match status" value="1"/>
</dbReference>
<reference evidence="5 6" key="1">
    <citation type="submission" date="2019-03" db="EMBL/GenBank/DDBJ databases">
        <title>Sequencing 23 genomes of Wallemia ichthyophaga.</title>
        <authorList>
            <person name="Gostincar C."/>
        </authorList>
    </citation>
    <scope>NUCLEOTIDE SEQUENCE [LARGE SCALE GENOMIC DNA]</scope>
    <source>
        <strain evidence="5 6">EXF-8621</strain>
    </source>
</reference>
<gene>
    <name evidence="5" type="ORF">E3P90_02560</name>
</gene>
<evidence type="ECO:0000313" key="6">
    <source>
        <dbReference type="Proteomes" id="UP000306954"/>
    </source>
</evidence>
<evidence type="ECO:0000313" key="5">
    <source>
        <dbReference type="EMBL" id="TIB11090.1"/>
    </source>
</evidence>
<organism evidence="5 6">
    <name type="scientific">Wallemia ichthyophaga</name>
    <dbReference type="NCBI Taxonomy" id="245174"/>
    <lineage>
        <taxon>Eukaryota</taxon>
        <taxon>Fungi</taxon>
        <taxon>Dikarya</taxon>
        <taxon>Basidiomycota</taxon>
        <taxon>Wallemiomycotina</taxon>
        <taxon>Wallemiomycetes</taxon>
        <taxon>Wallemiales</taxon>
        <taxon>Wallemiaceae</taxon>
        <taxon>Wallemia</taxon>
    </lineage>
</organism>
<dbReference type="Pfam" id="PF00076">
    <property type="entry name" value="RRM_1"/>
    <property type="match status" value="2"/>
</dbReference>
<comment type="caution">
    <text evidence="5">The sequence shown here is derived from an EMBL/GenBank/DDBJ whole genome shotgun (WGS) entry which is preliminary data.</text>
</comment>
<evidence type="ECO:0000256" key="1">
    <source>
        <dbReference type="ARBA" id="ARBA00022884"/>
    </source>
</evidence>
<feature type="region of interest" description="Disordered" evidence="3">
    <location>
        <begin position="427"/>
        <end position="535"/>
    </location>
</feature>